<reference evidence="3" key="1">
    <citation type="submission" date="2019-09" db="EMBL/GenBank/DDBJ databases">
        <title>The Mitochondrial Proteome of the Jakobid, Andalucia godoyi, a Protist With the Most Gene-Rich and Bacteria-Like Mitochondrial Genome.</title>
        <authorList>
            <person name="Gray M.W."/>
            <person name="Burger G."/>
            <person name="Derelle R."/>
            <person name="Klimes V."/>
            <person name="Leger M."/>
            <person name="Sarrasin M."/>
            <person name="Vlcek C."/>
            <person name="Roger A.J."/>
            <person name="Elias M."/>
            <person name="Lang B.F."/>
        </authorList>
    </citation>
    <scope>NUCLEOTIDE SEQUENCE</scope>
    <source>
        <strain evidence="3">And28</strain>
    </source>
</reference>
<organism evidence="3 4">
    <name type="scientific">Andalucia godoyi</name>
    <name type="common">Flagellate</name>
    <dbReference type="NCBI Taxonomy" id="505711"/>
    <lineage>
        <taxon>Eukaryota</taxon>
        <taxon>Discoba</taxon>
        <taxon>Jakobida</taxon>
        <taxon>Andalucina</taxon>
        <taxon>Andaluciidae</taxon>
        <taxon>Andalucia</taxon>
    </lineage>
</organism>
<dbReference type="OrthoDB" id="298012at2759"/>
<gene>
    <name evidence="3" type="ORF">ANDGO_02453</name>
</gene>
<dbReference type="Gene3D" id="3.40.50.720">
    <property type="entry name" value="NAD(P)-binding Rossmann-like Domain"/>
    <property type="match status" value="2"/>
</dbReference>
<feature type="coiled-coil region" evidence="1">
    <location>
        <begin position="382"/>
        <end position="409"/>
    </location>
</feature>
<dbReference type="Gene3D" id="1.20.920.60">
    <property type="match status" value="1"/>
</dbReference>
<sequence length="639" mass="70068">MATRLTPRSKSPAVASSKPSPSSSKPVQSAQPASSVLKQSPNSHSVASAAPVATRPRSNSSGGLSTKSTAKPATPTKAPFIATSKPLPTHSTATTATASATATATATAKASGDVDASWIFVISSSRYEAFSSQLMGLVTRTGCRDVELVDVDQMVFNKSGRIVLENVPIWSHVLTDSFTFASVFMKSRPLIQNVRRVHLIDAQFGPIVDAYHLICENDTRLRKVRGQLMEKQAKVETETRKRISKVVVEKVVQAKRAVSKEISRVVCNELKALSLNNPVPTIRSLFVAIMTVLTGKRGLSSLDHRFSRASLVSIDESALLSNLRRAFPDLFKPTAAAESLYIRLLGSMELTGDRVLHANYACAVLYDWVTALIGYAEEIIRDDGLRATVEEFEHEAEVLEEAMPEQERMALMIEDVKRLSISRTFHEEAHGKAVSEYVLAHVLSCDRKLDAMRKNQIGRQWQHKVFSSFKTLSQLRIVVLGAQGHLGKHVCNALSALGVGCGSAGAMKTFGAISKDTDFVVNLLPCTRSSVADANGSLDCIKEMFPENAASDSHRPVLINVGELPLFSLWPDYVFSSRVIDWCDVRSFELDSSAKWWNAAATTITPHCASAEPTVEQFMEVWNGLEHNDSLFLQWDREY</sequence>
<feature type="compositionally biased region" description="Low complexity" evidence="2">
    <location>
        <begin position="9"/>
        <end position="35"/>
    </location>
</feature>
<dbReference type="InterPro" id="IPR036291">
    <property type="entry name" value="NAD(P)-bd_dom_sf"/>
</dbReference>
<evidence type="ECO:0000313" key="3">
    <source>
        <dbReference type="EMBL" id="KAF0853161.1"/>
    </source>
</evidence>
<dbReference type="EMBL" id="VRVR01000001">
    <property type="protein sequence ID" value="KAF0853161.1"/>
    <property type="molecule type" value="Genomic_DNA"/>
</dbReference>
<dbReference type="SUPFAM" id="SSF51735">
    <property type="entry name" value="NAD(P)-binding Rossmann-fold domains"/>
    <property type="match status" value="1"/>
</dbReference>
<dbReference type="Proteomes" id="UP000799049">
    <property type="component" value="Unassembled WGS sequence"/>
</dbReference>
<feature type="region of interest" description="Disordered" evidence="2">
    <location>
        <begin position="1"/>
        <end position="94"/>
    </location>
</feature>
<comment type="caution">
    <text evidence="3">The sequence shown here is derived from an EMBL/GenBank/DDBJ whole genome shotgun (WGS) entry which is preliminary data.</text>
</comment>
<keyword evidence="1" id="KW-0175">Coiled coil</keyword>
<proteinExistence type="predicted"/>
<dbReference type="AlphaFoldDB" id="A0A8K0AIN8"/>
<evidence type="ECO:0000313" key="4">
    <source>
        <dbReference type="Proteomes" id="UP000799049"/>
    </source>
</evidence>
<name>A0A8K0AIN8_ANDGO</name>
<keyword evidence="4" id="KW-1185">Reference proteome</keyword>
<evidence type="ECO:0000256" key="2">
    <source>
        <dbReference type="SAM" id="MobiDB-lite"/>
    </source>
</evidence>
<protein>
    <submittedName>
        <fullName evidence="3">Mitochondrial 2-hydroxyacid dehydrogenase</fullName>
    </submittedName>
</protein>
<accession>A0A8K0AIN8</accession>
<feature type="compositionally biased region" description="Polar residues" evidence="2">
    <location>
        <begin position="36"/>
        <end position="46"/>
    </location>
</feature>
<evidence type="ECO:0000256" key="1">
    <source>
        <dbReference type="SAM" id="Coils"/>
    </source>
</evidence>
<feature type="compositionally biased region" description="Low complexity" evidence="2">
    <location>
        <begin position="65"/>
        <end position="79"/>
    </location>
</feature>